<dbReference type="Pfam" id="PF00078">
    <property type="entry name" value="RVT_1"/>
    <property type="match status" value="1"/>
</dbReference>
<protein>
    <recommendedName>
        <fullName evidence="1">Reverse transcriptase domain-containing protein</fullName>
    </recommendedName>
</protein>
<dbReference type="Gene3D" id="3.60.10.10">
    <property type="entry name" value="Endonuclease/exonuclease/phosphatase"/>
    <property type="match status" value="1"/>
</dbReference>
<dbReference type="PANTHER" id="PTHR46890:SF50">
    <property type="entry name" value="RNA-DIRECTED DNA POLYMERASE, EUKARYOTA, REVERSE TRANSCRIPTASE ZINC-BINDING DOMAIN PROTEIN-RELATED"/>
    <property type="match status" value="1"/>
</dbReference>
<dbReference type="InterPro" id="IPR000477">
    <property type="entry name" value="RT_dom"/>
</dbReference>
<name>A0A438KQ94_VITVI</name>
<evidence type="ECO:0000313" key="2">
    <source>
        <dbReference type="EMBL" id="RVX23369.1"/>
    </source>
</evidence>
<sequence length="658" mass="76430">MSWEQFTVFGMGRVAGDFNIILNPEEHSRVGSFNSDMRRFAYVIEDLQLKDLPLFRGPFTWSERVNNQSFSRLDCFLVNEEWDCRFSGSRQCVLPRLVFDHFPILLEGGGVRRGSSPFRFENMWLNVKGFKDFLKAWWEGENFNGSTSFILAEKLKVVNIKPKEWNRDVFGRVEYRKNLALEQLQFWDENEKTNGLSLEEMDARREAMEEFKKWVLLEECETLQNLDADVLEVSFTEEEVYGELIGCSGDKAPGLDGFTMAFWQFAWDFVKEKVMNFFREFYEHDLKKVVGKVVSKAQGAFVEGRQILDAVLIANEAIDSILKNNENEIMCKLDIEKAYDNVDWAFLLTVMQKMGFGEKLIGWIKWCISTMSFSVMVNGMPKGFFQSSRRLRQSDPLSPYLFVIAMEVVSGLRINLKKSELIPLGRVENIDDLALDFGCRVGGLLSTYLGLPLGAPFKSVSVWDGVEERFRKRLAMWKRQYLSKRGRAALIRRGLGVKCLSILNKALLSKWNWRYANKKEALWNQVIRGKYGENRGGWCSREVREVHSMGLWKGIRMDWELVGTHISFSVGNGRMVRFWRDRWCGDCLPCESFPSLIALSIEKEAWVAEVWNLLAEGGRGWNPCFSRALNDWEVEETKSFLERLHKRKVFEDEEDMVV</sequence>
<proteinExistence type="predicted"/>
<gene>
    <name evidence="2" type="ORF">CK203_000628</name>
</gene>
<accession>A0A438KQ94</accession>
<feature type="domain" description="Reverse transcriptase" evidence="1">
    <location>
        <begin position="284"/>
        <end position="410"/>
    </location>
</feature>
<reference evidence="2 3" key="1">
    <citation type="journal article" date="2018" name="PLoS Genet.">
        <title>Population sequencing reveals clonal diversity and ancestral inbreeding in the grapevine cultivar Chardonnay.</title>
        <authorList>
            <person name="Roach M.J."/>
            <person name="Johnson D.L."/>
            <person name="Bohlmann J."/>
            <person name="van Vuuren H.J."/>
            <person name="Jones S.J."/>
            <person name="Pretorius I.S."/>
            <person name="Schmidt S.A."/>
            <person name="Borneman A.R."/>
        </authorList>
    </citation>
    <scope>NUCLEOTIDE SEQUENCE [LARGE SCALE GENOMIC DNA]</scope>
    <source>
        <strain evidence="3">cv. Chardonnay</strain>
        <tissue evidence="2">Leaf</tissue>
    </source>
</reference>
<dbReference type="SUPFAM" id="SSF56219">
    <property type="entry name" value="DNase I-like"/>
    <property type="match status" value="1"/>
</dbReference>
<dbReference type="Proteomes" id="UP000288805">
    <property type="component" value="Unassembled WGS sequence"/>
</dbReference>
<comment type="caution">
    <text evidence="2">The sequence shown here is derived from an EMBL/GenBank/DDBJ whole genome shotgun (WGS) entry which is preliminary data.</text>
</comment>
<dbReference type="InterPro" id="IPR036691">
    <property type="entry name" value="Endo/exonu/phosph_ase_sf"/>
</dbReference>
<dbReference type="PANTHER" id="PTHR46890">
    <property type="entry name" value="NON-LTR RETROLELEMENT REVERSE TRANSCRIPTASE-LIKE PROTEIN-RELATED"/>
    <property type="match status" value="1"/>
</dbReference>
<dbReference type="AlphaFoldDB" id="A0A438KQ94"/>
<evidence type="ECO:0000313" key="3">
    <source>
        <dbReference type="Proteomes" id="UP000288805"/>
    </source>
</evidence>
<dbReference type="InterPro" id="IPR052343">
    <property type="entry name" value="Retrotransposon-Effector_Assoc"/>
</dbReference>
<organism evidence="2 3">
    <name type="scientific">Vitis vinifera</name>
    <name type="common">Grape</name>
    <dbReference type="NCBI Taxonomy" id="29760"/>
    <lineage>
        <taxon>Eukaryota</taxon>
        <taxon>Viridiplantae</taxon>
        <taxon>Streptophyta</taxon>
        <taxon>Embryophyta</taxon>
        <taxon>Tracheophyta</taxon>
        <taxon>Spermatophyta</taxon>
        <taxon>Magnoliopsida</taxon>
        <taxon>eudicotyledons</taxon>
        <taxon>Gunneridae</taxon>
        <taxon>Pentapetalae</taxon>
        <taxon>rosids</taxon>
        <taxon>Vitales</taxon>
        <taxon>Vitaceae</taxon>
        <taxon>Viteae</taxon>
        <taxon>Vitis</taxon>
    </lineage>
</organism>
<evidence type="ECO:0000259" key="1">
    <source>
        <dbReference type="Pfam" id="PF00078"/>
    </source>
</evidence>
<dbReference type="EMBL" id="QGNW01000001">
    <property type="protein sequence ID" value="RVX23369.1"/>
    <property type="molecule type" value="Genomic_DNA"/>
</dbReference>